<comment type="caution">
    <text evidence="8">The sequence shown here is derived from an EMBL/GenBank/DDBJ whole genome shotgun (WGS) entry which is preliminary data.</text>
</comment>
<accession>A0ABW3Z8W0</accession>
<keyword evidence="5" id="KW-0430">Lectin</keyword>
<comment type="subcellular location">
    <subcellularLocation>
        <location evidence="1">Membrane</location>
        <topology evidence="1">Single-pass membrane protein</topology>
    </subcellularLocation>
</comment>
<dbReference type="Pfam" id="PF07886">
    <property type="entry name" value="BA14K"/>
    <property type="match status" value="1"/>
</dbReference>
<keyword evidence="7" id="KW-0732">Signal</keyword>
<dbReference type="Proteomes" id="UP001597171">
    <property type="component" value="Unassembled WGS sequence"/>
</dbReference>
<organism evidence="8 9">
    <name type="scientific">Methylopila musalis</name>
    <dbReference type="NCBI Taxonomy" id="1134781"/>
    <lineage>
        <taxon>Bacteria</taxon>
        <taxon>Pseudomonadati</taxon>
        <taxon>Pseudomonadota</taxon>
        <taxon>Alphaproteobacteria</taxon>
        <taxon>Hyphomicrobiales</taxon>
        <taxon>Methylopilaceae</taxon>
        <taxon>Methylopila</taxon>
    </lineage>
</organism>
<evidence type="ECO:0000256" key="6">
    <source>
        <dbReference type="ARBA" id="ARBA00025321"/>
    </source>
</evidence>
<evidence type="ECO:0000256" key="3">
    <source>
        <dbReference type="ARBA" id="ARBA00020552"/>
    </source>
</evidence>
<evidence type="ECO:0000256" key="7">
    <source>
        <dbReference type="SAM" id="SignalP"/>
    </source>
</evidence>
<evidence type="ECO:0000313" key="8">
    <source>
        <dbReference type="EMBL" id="MFD1332653.1"/>
    </source>
</evidence>
<feature type="chain" id="PRO_5046125949" description="Lectin-like protein BA14k" evidence="7">
    <location>
        <begin position="21"/>
        <end position="168"/>
    </location>
</feature>
<keyword evidence="9" id="KW-1185">Reference proteome</keyword>
<evidence type="ECO:0000256" key="1">
    <source>
        <dbReference type="ARBA" id="ARBA00004167"/>
    </source>
</evidence>
<name>A0ABW3Z8W0_9HYPH</name>
<feature type="signal peptide" evidence="7">
    <location>
        <begin position="1"/>
        <end position="20"/>
    </location>
</feature>
<dbReference type="RefSeq" id="WP_378775865.1">
    <property type="nucleotide sequence ID" value="NZ_JBHTMX010000108.1"/>
</dbReference>
<dbReference type="EMBL" id="JBHTMX010000108">
    <property type="protein sequence ID" value="MFD1332653.1"/>
    <property type="molecule type" value="Genomic_DNA"/>
</dbReference>
<sequence length="168" mass="19072">MRKMFAIALAGAIGMTGVFAGTDPVSAQTREPVRSLDQVRGEAMQALATGDVQTVRDRRWRGGRHYNGRRHFRGDRHYNRRHYGGRHYYGGRRYHRDRYYGRRYYRDRDRGNYAAAAIAGVAAGALIAGAANSRSYSRGDSYCAQRFRSYNPRTGTYTAHGGRQVRCP</sequence>
<dbReference type="InterPro" id="IPR012413">
    <property type="entry name" value="BA14K"/>
</dbReference>
<proteinExistence type="inferred from homology"/>
<evidence type="ECO:0000256" key="5">
    <source>
        <dbReference type="ARBA" id="ARBA00022734"/>
    </source>
</evidence>
<comment type="similarity">
    <text evidence="2">Belongs to the BA14k family.</text>
</comment>
<comment type="function">
    <text evidence="6">Has immunoglobulin-binding and hemagglutination properties, and can bind to mannose. Essential for virulence. May be involved in LPS biosynthesis or polysaccharide transport.</text>
</comment>
<protein>
    <recommendedName>
        <fullName evidence="3">Lectin-like protein BA14k</fullName>
    </recommendedName>
</protein>
<gene>
    <name evidence="8" type="ORF">ACFQ4O_11660</name>
</gene>
<keyword evidence="4" id="KW-0472">Membrane</keyword>
<keyword evidence="4" id="KW-1003">Cell membrane</keyword>
<evidence type="ECO:0000256" key="2">
    <source>
        <dbReference type="ARBA" id="ARBA00010270"/>
    </source>
</evidence>
<evidence type="ECO:0000313" key="9">
    <source>
        <dbReference type="Proteomes" id="UP001597171"/>
    </source>
</evidence>
<reference evidence="9" key="1">
    <citation type="journal article" date="2019" name="Int. J. Syst. Evol. Microbiol.">
        <title>The Global Catalogue of Microorganisms (GCM) 10K type strain sequencing project: providing services to taxonomists for standard genome sequencing and annotation.</title>
        <authorList>
            <consortium name="The Broad Institute Genomics Platform"/>
            <consortium name="The Broad Institute Genome Sequencing Center for Infectious Disease"/>
            <person name="Wu L."/>
            <person name="Ma J."/>
        </authorList>
    </citation>
    <scope>NUCLEOTIDE SEQUENCE [LARGE SCALE GENOMIC DNA]</scope>
    <source>
        <strain evidence="9">CCUG 61696</strain>
    </source>
</reference>
<evidence type="ECO:0000256" key="4">
    <source>
        <dbReference type="ARBA" id="ARBA00022475"/>
    </source>
</evidence>